<sequence>MSTKPSVLAMTSHIKQIITRLVEAINFQLPGGRWQLFEFCDLWIVPEIIKHCAQATLTAQWTTRLPLLQRRAPAELAADAILAILETQDDESDNNEQTTWTVLDFCSGAGGPTPAIEATVNQRQTARGKPPITFQLSDLHPHLSAWQELSARSPNLSFIPYPVDASNPPSNPNPNDNGKVLHLFSLSLHHFPDSATRRILARTLETSSAFAILELQSRDLISTLVMMLEPFLLLLSTIFWFPRSSVHLLLTYGLPVLPLLHGWDGFVSCLRTRTFTETMGLVGKGEGRHEDWVFGCERRLHTWPLGYMNVVFGKKVAAVDK</sequence>
<dbReference type="AlphaFoldDB" id="A0A4U0UBJ5"/>
<dbReference type="Proteomes" id="UP000308549">
    <property type="component" value="Unassembled WGS sequence"/>
</dbReference>
<comment type="caution">
    <text evidence="1">The sequence shown here is derived from an EMBL/GenBank/DDBJ whole genome shotgun (WGS) entry which is preliminary data.</text>
</comment>
<gene>
    <name evidence="1" type="ORF">B0A50_01035</name>
</gene>
<dbReference type="OrthoDB" id="2101715at2759"/>
<proteinExistence type="predicted"/>
<reference evidence="1 2" key="1">
    <citation type="submission" date="2017-03" db="EMBL/GenBank/DDBJ databases">
        <title>Genomes of endolithic fungi from Antarctica.</title>
        <authorList>
            <person name="Coleine C."/>
            <person name="Masonjones S."/>
            <person name="Stajich J.E."/>
        </authorList>
    </citation>
    <scope>NUCLEOTIDE SEQUENCE [LARGE SCALE GENOMIC DNA]</scope>
    <source>
        <strain evidence="1 2">CCFEE 6315</strain>
    </source>
</reference>
<name>A0A4U0UBJ5_9PEZI</name>
<evidence type="ECO:0000313" key="1">
    <source>
        <dbReference type="EMBL" id="TKA32810.1"/>
    </source>
</evidence>
<dbReference type="EMBL" id="NAJL01000004">
    <property type="protein sequence ID" value="TKA32810.1"/>
    <property type="molecule type" value="Genomic_DNA"/>
</dbReference>
<keyword evidence="2" id="KW-1185">Reference proteome</keyword>
<protein>
    <submittedName>
        <fullName evidence="1">Uncharacterized protein</fullName>
    </submittedName>
</protein>
<accession>A0A4U0UBJ5</accession>
<evidence type="ECO:0000313" key="2">
    <source>
        <dbReference type="Proteomes" id="UP000308549"/>
    </source>
</evidence>
<organism evidence="1 2">
    <name type="scientific">Salinomyces thailandicus</name>
    <dbReference type="NCBI Taxonomy" id="706561"/>
    <lineage>
        <taxon>Eukaryota</taxon>
        <taxon>Fungi</taxon>
        <taxon>Dikarya</taxon>
        <taxon>Ascomycota</taxon>
        <taxon>Pezizomycotina</taxon>
        <taxon>Dothideomycetes</taxon>
        <taxon>Dothideomycetidae</taxon>
        <taxon>Mycosphaerellales</taxon>
        <taxon>Teratosphaeriaceae</taxon>
        <taxon>Salinomyces</taxon>
    </lineage>
</organism>